<reference evidence="2" key="1">
    <citation type="journal article" date="2017" name="J. Biotechnol.">
        <title>Complete genome sequence of Novosphingobium resinovorum SA1, a versatile xenobiotic-degrading bacterium capable of utilizing sulfanilic acid.</title>
        <authorList>
            <person name="Hegedus B."/>
            <person name="Kos P.B."/>
            <person name="Balint B."/>
            <person name="Maroti G."/>
            <person name="Gan H.M."/>
            <person name="Perei K."/>
            <person name="Rakhely G."/>
        </authorList>
    </citation>
    <scope>NUCLEOTIDE SEQUENCE [LARGE SCALE GENOMIC DNA]</scope>
    <source>
        <strain evidence="2">SA1</strain>
    </source>
</reference>
<dbReference type="Proteomes" id="UP000094626">
    <property type="component" value="Chromosome"/>
</dbReference>
<dbReference type="KEGG" id="nre:BES08_10895"/>
<dbReference type="EMBL" id="CP017075">
    <property type="protein sequence ID" value="AOR77199.1"/>
    <property type="molecule type" value="Genomic_DNA"/>
</dbReference>
<name>A0A1D8A514_9SPHN</name>
<proteinExistence type="predicted"/>
<organism evidence="1 2">
    <name type="scientific">Novosphingobium resinovorum</name>
    <dbReference type="NCBI Taxonomy" id="158500"/>
    <lineage>
        <taxon>Bacteria</taxon>
        <taxon>Pseudomonadati</taxon>
        <taxon>Pseudomonadota</taxon>
        <taxon>Alphaproteobacteria</taxon>
        <taxon>Sphingomonadales</taxon>
        <taxon>Sphingomonadaceae</taxon>
        <taxon>Novosphingobium</taxon>
    </lineage>
</organism>
<accession>A0A1D8A514</accession>
<dbReference type="GO" id="GO:0003677">
    <property type="term" value="F:DNA binding"/>
    <property type="evidence" value="ECO:0007669"/>
    <property type="project" value="InterPro"/>
</dbReference>
<protein>
    <submittedName>
        <fullName evidence="1">Uncharacterized protein</fullName>
    </submittedName>
</protein>
<sequence>MKPSTHRALIDALGGNTAVANGIEGCTAVRVGQWKIGNRIPVEYWPDIIRMAHAKDLSSISSDWLMNTVRPRQTA</sequence>
<dbReference type="AlphaFoldDB" id="A0A1D8A514"/>
<evidence type="ECO:0000313" key="2">
    <source>
        <dbReference type="Proteomes" id="UP000094626"/>
    </source>
</evidence>
<dbReference type="InterPro" id="IPR010982">
    <property type="entry name" value="Lambda_DNA-bd_dom_sf"/>
</dbReference>
<gene>
    <name evidence="1" type="ORF">BES08_10895</name>
</gene>
<evidence type="ECO:0000313" key="1">
    <source>
        <dbReference type="EMBL" id="AOR77199.1"/>
    </source>
</evidence>
<keyword evidence="2" id="KW-1185">Reference proteome</keyword>
<dbReference type="Gene3D" id="1.10.260.40">
    <property type="entry name" value="lambda repressor-like DNA-binding domains"/>
    <property type="match status" value="1"/>
</dbReference>